<proteinExistence type="predicted"/>
<organism evidence="1 2">
    <name type="scientific">Arctium lappa</name>
    <name type="common">Greater burdock</name>
    <name type="synonym">Lappa major</name>
    <dbReference type="NCBI Taxonomy" id="4217"/>
    <lineage>
        <taxon>Eukaryota</taxon>
        <taxon>Viridiplantae</taxon>
        <taxon>Streptophyta</taxon>
        <taxon>Embryophyta</taxon>
        <taxon>Tracheophyta</taxon>
        <taxon>Spermatophyta</taxon>
        <taxon>Magnoliopsida</taxon>
        <taxon>eudicotyledons</taxon>
        <taxon>Gunneridae</taxon>
        <taxon>Pentapetalae</taxon>
        <taxon>asterids</taxon>
        <taxon>campanulids</taxon>
        <taxon>Asterales</taxon>
        <taxon>Asteraceae</taxon>
        <taxon>Carduoideae</taxon>
        <taxon>Cardueae</taxon>
        <taxon>Arctiinae</taxon>
        <taxon>Arctium</taxon>
    </lineage>
</organism>
<dbReference type="Proteomes" id="UP001055879">
    <property type="component" value="Linkage Group LG12"/>
</dbReference>
<name>A0ACB8YKP6_ARCLA</name>
<reference evidence="1 2" key="2">
    <citation type="journal article" date="2022" name="Mol. Ecol. Resour.">
        <title>The genomes of chicory, endive, great burdock and yacon provide insights into Asteraceae paleo-polyploidization history and plant inulin production.</title>
        <authorList>
            <person name="Fan W."/>
            <person name="Wang S."/>
            <person name="Wang H."/>
            <person name="Wang A."/>
            <person name="Jiang F."/>
            <person name="Liu H."/>
            <person name="Zhao H."/>
            <person name="Xu D."/>
            <person name="Zhang Y."/>
        </authorList>
    </citation>
    <scope>NUCLEOTIDE SEQUENCE [LARGE SCALE GENOMIC DNA]</scope>
    <source>
        <strain evidence="2">cv. Niubang</strain>
    </source>
</reference>
<gene>
    <name evidence="1" type="ORF">L6452_34905</name>
</gene>
<dbReference type="EMBL" id="CM042058">
    <property type="protein sequence ID" value="KAI3685650.1"/>
    <property type="molecule type" value="Genomic_DNA"/>
</dbReference>
<keyword evidence="2" id="KW-1185">Reference proteome</keyword>
<comment type="caution">
    <text evidence="1">The sequence shown here is derived from an EMBL/GenBank/DDBJ whole genome shotgun (WGS) entry which is preliminary data.</text>
</comment>
<evidence type="ECO:0000313" key="2">
    <source>
        <dbReference type="Proteomes" id="UP001055879"/>
    </source>
</evidence>
<sequence>MTEEIFDDMINSSDPVPILKKFESNSVTDQTSNFEKQIKGLQKTLDEIEDENCDLRFKLDKSFEENKELCKELNDLKNDLFKKNLTDKKMFNDQKWNVRSNPEFETSTKPTLVYSDCPEYLPNIYEKGETSGILKKNSSLKKKTNKVSFHVSDLSKGVCKGEWRKKDSDKKACKDFVEKDCIVSNSVDLTCLSLWFVDSGCSRHMTGYKHLLHNFVEEPAGIVSFANSELQGFIRGYGSLKNGIVTIKKVLYVEGLDHNLFSTSHFCDSMYQNFKAIDKLARQGIVKGLPEMSFEKDSLCPACEMGKMKQSSHKSKTESSCSTPLELIHMDLCGPMRTQSINGKKYILVMIDEYSRCYILNDYDNLGKFDKKDDEGYFVGYSLRF</sequence>
<protein>
    <submittedName>
        <fullName evidence="1">Uncharacterized protein</fullName>
    </submittedName>
</protein>
<reference evidence="2" key="1">
    <citation type="journal article" date="2022" name="Mol. Ecol. Resour.">
        <title>The genomes of chicory, endive, great burdock and yacon provide insights into Asteraceae palaeo-polyploidization history and plant inulin production.</title>
        <authorList>
            <person name="Fan W."/>
            <person name="Wang S."/>
            <person name="Wang H."/>
            <person name="Wang A."/>
            <person name="Jiang F."/>
            <person name="Liu H."/>
            <person name="Zhao H."/>
            <person name="Xu D."/>
            <person name="Zhang Y."/>
        </authorList>
    </citation>
    <scope>NUCLEOTIDE SEQUENCE [LARGE SCALE GENOMIC DNA]</scope>
    <source>
        <strain evidence="2">cv. Niubang</strain>
    </source>
</reference>
<evidence type="ECO:0000313" key="1">
    <source>
        <dbReference type="EMBL" id="KAI3685650.1"/>
    </source>
</evidence>
<accession>A0ACB8YKP6</accession>